<evidence type="ECO:0000313" key="2">
    <source>
        <dbReference type="EMBL" id="JAA93549.1"/>
    </source>
</evidence>
<dbReference type="EMBL" id="GALA01001303">
    <property type="protein sequence ID" value="JAA93549.1"/>
    <property type="molecule type" value="mRNA"/>
</dbReference>
<feature type="transmembrane region" description="Helical" evidence="1">
    <location>
        <begin position="51"/>
        <end position="82"/>
    </location>
</feature>
<keyword evidence="1" id="KW-1133">Transmembrane helix</keyword>
<dbReference type="AlphaFoldDB" id="T1D3N6"/>
<feature type="non-terminal residue" evidence="2">
    <location>
        <position position="1"/>
    </location>
</feature>
<accession>T1D3N6</accession>
<feature type="transmembrane region" description="Helical" evidence="1">
    <location>
        <begin position="6"/>
        <end position="39"/>
    </location>
</feature>
<keyword evidence="1" id="KW-0812">Transmembrane</keyword>
<evidence type="ECO:0000256" key="1">
    <source>
        <dbReference type="SAM" id="Phobius"/>
    </source>
</evidence>
<name>T1D3N6_9DIPT</name>
<sequence>LYNECYFFLSAVFLLAIRLVLVLARYRIVSVLLFLSILYKTYVYKRLLVNLILLFYNISLIFVFFFFNFLSAQSFFALFILYTNI</sequence>
<proteinExistence type="evidence at transcript level"/>
<keyword evidence="1" id="KW-0472">Membrane</keyword>
<protein>
    <submittedName>
        <fullName evidence="2">Uncharacterized protein</fullName>
    </submittedName>
</protein>
<organism evidence="2">
    <name type="scientific">Psorophora albipes</name>
    <dbReference type="NCBI Taxonomy" id="869069"/>
    <lineage>
        <taxon>Eukaryota</taxon>
        <taxon>Metazoa</taxon>
        <taxon>Ecdysozoa</taxon>
        <taxon>Arthropoda</taxon>
        <taxon>Hexapoda</taxon>
        <taxon>Insecta</taxon>
        <taxon>Pterygota</taxon>
        <taxon>Neoptera</taxon>
        <taxon>Endopterygota</taxon>
        <taxon>Diptera</taxon>
        <taxon>Nematocera</taxon>
        <taxon>Culicoidea</taxon>
        <taxon>Culicidae</taxon>
        <taxon>Culicinae</taxon>
        <taxon>Aedini</taxon>
        <taxon>Psorophora</taxon>
    </lineage>
</organism>
<reference evidence="2" key="1">
    <citation type="journal article" date="2013" name="BMC Genomics">
        <title>A deep insight into the sialotranscriptome of the mosquito, Psorophora albipes.</title>
        <authorList>
            <person name="Chagas A.C."/>
            <person name="Calvo E."/>
            <person name="Rios-Velasquez C.M."/>
            <person name="Pessoa F.A."/>
            <person name="Medeiros J.F."/>
            <person name="Ribeiro J.M."/>
        </authorList>
    </citation>
    <scope>NUCLEOTIDE SEQUENCE</scope>
</reference>